<sequence length="74" mass="7978">MVSLPSAESGTMERMDRLSDDDDDEPSSGSEAYEDGDLLSAAMDDDVTAQLAAAGWQVKCPNGDFPFFCFFTSL</sequence>
<evidence type="ECO:0000256" key="1">
    <source>
        <dbReference type="SAM" id="MobiDB-lite"/>
    </source>
</evidence>
<dbReference type="AlphaFoldDB" id="A0A6V7JJU7"/>
<reference evidence="2" key="1">
    <citation type="submission" date="2020-07" db="EMBL/GenBank/DDBJ databases">
        <authorList>
            <person name="Ferguson B K."/>
        </authorList>
    </citation>
    <scope>NUCLEOTIDE SEQUENCE</scope>
    <source>
        <strain evidence="2">L06</strain>
    </source>
</reference>
<gene>
    <name evidence="2" type="ORF">BBRV_LOCUS51819</name>
</gene>
<proteinExistence type="predicted"/>
<feature type="compositionally biased region" description="Acidic residues" evidence="1">
    <location>
        <begin position="19"/>
        <end position="37"/>
    </location>
</feature>
<evidence type="ECO:0000313" key="2">
    <source>
        <dbReference type="EMBL" id="CAD1551070.1"/>
    </source>
</evidence>
<dbReference type="EMBL" id="CADCXW020000016">
    <property type="protein sequence ID" value="CAD1551070.1"/>
    <property type="molecule type" value="Genomic_DNA"/>
</dbReference>
<organism evidence="2">
    <name type="scientific">Bracon brevicornis</name>
    <dbReference type="NCBI Taxonomy" id="1563983"/>
    <lineage>
        <taxon>Eukaryota</taxon>
        <taxon>Metazoa</taxon>
        <taxon>Ecdysozoa</taxon>
        <taxon>Arthropoda</taxon>
        <taxon>Hexapoda</taxon>
        <taxon>Insecta</taxon>
        <taxon>Pterygota</taxon>
        <taxon>Neoptera</taxon>
        <taxon>Endopterygota</taxon>
        <taxon>Hymenoptera</taxon>
        <taxon>Apocrita</taxon>
        <taxon>Ichneumonoidea</taxon>
        <taxon>Braconidae</taxon>
        <taxon>Braconinae</taxon>
        <taxon>Bracon</taxon>
    </lineage>
</organism>
<accession>A0A6V7JJU7</accession>
<feature type="region of interest" description="Disordered" evidence="1">
    <location>
        <begin position="1"/>
        <end position="37"/>
    </location>
</feature>
<name>A0A6V7JJU7_9HYME</name>
<protein>
    <submittedName>
        <fullName evidence="2">Uncharacterized protein</fullName>
    </submittedName>
</protein>